<evidence type="ECO:0000313" key="2">
    <source>
        <dbReference type="Proteomes" id="UP001060215"/>
    </source>
</evidence>
<evidence type="ECO:0000313" key="1">
    <source>
        <dbReference type="EMBL" id="KAI8031865.1"/>
    </source>
</evidence>
<accession>A0ACC0J253</accession>
<protein>
    <submittedName>
        <fullName evidence="1">AMP deaminase</fullName>
    </submittedName>
</protein>
<gene>
    <name evidence="1" type="ORF">LOK49_LG01G03510</name>
</gene>
<dbReference type="Proteomes" id="UP001060215">
    <property type="component" value="Chromosome 1"/>
</dbReference>
<organism evidence="1 2">
    <name type="scientific">Camellia lanceoleosa</name>
    <dbReference type="NCBI Taxonomy" id="1840588"/>
    <lineage>
        <taxon>Eukaryota</taxon>
        <taxon>Viridiplantae</taxon>
        <taxon>Streptophyta</taxon>
        <taxon>Embryophyta</taxon>
        <taxon>Tracheophyta</taxon>
        <taxon>Spermatophyta</taxon>
        <taxon>Magnoliopsida</taxon>
        <taxon>eudicotyledons</taxon>
        <taxon>Gunneridae</taxon>
        <taxon>Pentapetalae</taxon>
        <taxon>asterids</taxon>
        <taxon>Ericales</taxon>
        <taxon>Theaceae</taxon>
        <taxon>Camellia</taxon>
    </lineage>
</organism>
<dbReference type="EMBL" id="CM045758">
    <property type="protein sequence ID" value="KAI8031865.1"/>
    <property type="molecule type" value="Genomic_DNA"/>
</dbReference>
<name>A0ACC0J253_9ERIC</name>
<sequence>MESFDKAKPAKKYVIAGWQPKRKEPDEVIIFRDGTYLTLKEVFESMDLTRYDLNVDLLDVHANKSTFHCFDKLNLKYNPCGQSRQREIFLSKKTLSKYKNLDKLVSSIDKEILSKLNGTSTESSSTQPSSSRTRDVEVTETPIHRPEPPPARCSSGSWLISGRRSGKFQPKPKVQIEREKPGADTSHPDAVESIMSTTSSVNSF</sequence>
<comment type="caution">
    <text evidence="1">The sequence shown here is derived from an EMBL/GenBank/DDBJ whole genome shotgun (WGS) entry which is preliminary data.</text>
</comment>
<reference evidence="1 2" key="1">
    <citation type="journal article" date="2022" name="Plant J.">
        <title>Chromosome-level genome of Camellia lanceoleosa provides a valuable resource for understanding genome evolution and self-incompatibility.</title>
        <authorList>
            <person name="Gong W."/>
            <person name="Xiao S."/>
            <person name="Wang L."/>
            <person name="Liao Z."/>
            <person name="Chang Y."/>
            <person name="Mo W."/>
            <person name="Hu G."/>
            <person name="Li W."/>
            <person name="Zhao G."/>
            <person name="Zhu H."/>
            <person name="Hu X."/>
            <person name="Ji K."/>
            <person name="Xiang X."/>
            <person name="Song Q."/>
            <person name="Yuan D."/>
            <person name="Jin S."/>
            <person name="Zhang L."/>
        </authorList>
    </citation>
    <scope>NUCLEOTIDE SEQUENCE [LARGE SCALE GENOMIC DNA]</scope>
    <source>
        <strain evidence="1">SQ_2022a</strain>
    </source>
</reference>
<proteinExistence type="predicted"/>
<keyword evidence="2" id="KW-1185">Reference proteome</keyword>